<dbReference type="InterPro" id="IPR014757">
    <property type="entry name" value="Tscrpt_reg_IclR_C"/>
</dbReference>
<protein>
    <submittedName>
        <fullName evidence="6">IclR family transcriptional regulator</fullName>
    </submittedName>
</protein>
<dbReference type="PANTHER" id="PTHR30136">
    <property type="entry name" value="HELIX-TURN-HELIX TRANSCRIPTIONAL REGULATOR, ICLR FAMILY"/>
    <property type="match status" value="1"/>
</dbReference>
<dbReference type="GO" id="GO:0003677">
    <property type="term" value="F:DNA binding"/>
    <property type="evidence" value="ECO:0007669"/>
    <property type="project" value="UniProtKB-KW"/>
</dbReference>
<organism evidence="6 7">
    <name type="scientific">Paenibacillus thalictri</name>
    <dbReference type="NCBI Taxonomy" id="2527873"/>
    <lineage>
        <taxon>Bacteria</taxon>
        <taxon>Bacillati</taxon>
        <taxon>Bacillota</taxon>
        <taxon>Bacilli</taxon>
        <taxon>Bacillales</taxon>
        <taxon>Paenibacillaceae</taxon>
        <taxon>Paenibacillus</taxon>
    </lineage>
</organism>
<feature type="domain" description="IclR-ED" evidence="5">
    <location>
        <begin position="73"/>
        <end position="251"/>
    </location>
</feature>
<dbReference type="EMBL" id="SIRE01000009">
    <property type="protein sequence ID" value="TBL78539.1"/>
    <property type="molecule type" value="Genomic_DNA"/>
</dbReference>
<dbReference type="RefSeq" id="WP_131013895.1">
    <property type="nucleotide sequence ID" value="NZ_SIRE01000009.1"/>
</dbReference>
<keyword evidence="2" id="KW-0238">DNA-binding</keyword>
<dbReference type="PANTHER" id="PTHR30136:SF8">
    <property type="entry name" value="TRANSCRIPTIONAL REGULATORY PROTEIN"/>
    <property type="match status" value="1"/>
</dbReference>
<evidence type="ECO:0000259" key="4">
    <source>
        <dbReference type="PROSITE" id="PS51077"/>
    </source>
</evidence>
<reference evidence="6 7" key="1">
    <citation type="submission" date="2019-02" db="EMBL/GenBank/DDBJ databases">
        <title>Paenibacillus sp. nov., isolated from surface-sterilized tissue of Thalictrum simplex L.</title>
        <authorList>
            <person name="Tuo L."/>
        </authorList>
    </citation>
    <scope>NUCLEOTIDE SEQUENCE [LARGE SCALE GENOMIC DNA]</scope>
    <source>
        <strain evidence="6 7">N2SHLJ1</strain>
    </source>
</reference>
<dbReference type="InterPro" id="IPR029016">
    <property type="entry name" value="GAF-like_dom_sf"/>
</dbReference>
<dbReference type="InterPro" id="IPR036390">
    <property type="entry name" value="WH_DNA-bd_sf"/>
</dbReference>
<evidence type="ECO:0000256" key="2">
    <source>
        <dbReference type="ARBA" id="ARBA00023125"/>
    </source>
</evidence>
<dbReference type="Gene3D" id="3.30.450.40">
    <property type="match status" value="1"/>
</dbReference>
<evidence type="ECO:0000259" key="5">
    <source>
        <dbReference type="PROSITE" id="PS51078"/>
    </source>
</evidence>
<dbReference type="PROSITE" id="PS51078">
    <property type="entry name" value="ICLR_ED"/>
    <property type="match status" value="1"/>
</dbReference>
<dbReference type="Gene3D" id="1.10.10.10">
    <property type="entry name" value="Winged helix-like DNA-binding domain superfamily/Winged helix DNA-binding domain"/>
    <property type="match status" value="1"/>
</dbReference>
<dbReference type="InterPro" id="IPR036388">
    <property type="entry name" value="WH-like_DNA-bd_sf"/>
</dbReference>
<name>A0A4Q9DSS5_9BACL</name>
<gene>
    <name evidence="6" type="ORF">EYB31_13615</name>
</gene>
<proteinExistence type="predicted"/>
<dbReference type="SUPFAM" id="SSF46785">
    <property type="entry name" value="Winged helix' DNA-binding domain"/>
    <property type="match status" value="1"/>
</dbReference>
<sequence>MSESKSSTTIQSLQQGFQILDLVASREEPFKFNEIHEGTQITKSNLYKYLNTLTQQGILYREKETGLYSLGSKLVEYGMTAVNRDNVIDRATSTLHEISRVTKCTTLLTTWSLNGPLVVKMTNLNSGLNIGAQIGTALPVLSATGKIFAAYMDHDVIAEWLLQQTGNMSDSDKAALQEQYSLIRTSGISFAKEPLVPSISSLSVPILNYANKLIGSIVVVGFINIVPQHKDDEMAAFIMQKGKELSATYGYKEE</sequence>
<feature type="domain" description="HTH iclR-type" evidence="4">
    <location>
        <begin position="10"/>
        <end position="72"/>
    </location>
</feature>
<keyword evidence="3" id="KW-0804">Transcription</keyword>
<dbReference type="GO" id="GO:0003700">
    <property type="term" value="F:DNA-binding transcription factor activity"/>
    <property type="evidence" value="ECO:0007669"/>
    <property type="project" value="TreeGrafter"/>
</dbReference>
<evidence type="ECO:0000256" key="1">
    <source>
        <dbReference type="ARBA" id="ARBA00023015"/>
    </source>
</evidence>
<accession>A0A4Q9DSS5</accession>
<dbReference type="SMART" id="SM00346">
    <property type="entry name" value="HTH_ICLR"/>
    <property type="match status" value="1"/>
</dbReference>
<keyword evidence="7" id="KW-1185">Reference proteome</keyword>
<evidence type="ECO:0000313" key="7">
    <source>
        <dbReference type="Proteomes" id="UP000293142"/>
    </source>
</evidence>
<dbReference type="AlphaFoldDB" id="A0A4Q9DSS5"/>
<dbReference type="Pfam" id="PF09339">
    <property type="entry name" value="HTH_IclR"/>
    <property type="match status" value="1"/>
</dbReference>
<dbReference type="PROSITE" id="PS51077">
    <property type="entry name" value="HTH_ICLR"/>
    <property type="match status" value="1"/>
</dbReference>
<comment type="caution">
    <text evidence="6">The sequence shown here is derived from an EMBL/GenBank/DDBJ whole genome shotgun (WGS) entry which is preliminary data.</text>
</comment>
<dbReference type="InterPro" id="IPR005471">
    <property type="entry name" value="Tscrpt_reg_IclR_N"/>
</dbReference>
<keyword evidence="1" id="KW-0805">Transcription regulation</keyword>
<dbReference type="Pfam" id="PF01614">
    <property type="entry name" value="IclR_C"/>
    <property type="match status" value="1"/>
</dbReference>
<dbReference type="Proteomes" id="UP000293142">
    <property type="component" value="Unassembled WGS sequence"/>
</dbReference>
<dbReference type="InterPro" id="IPR050707">
    <property type="entry name" value="HTH_MetabolicPath_Reg"/>
</dbReference>
<dbReference type="OrthoDB" id="2288166at2"/>
<dbReference type="GO" id="GO:0045892">
    <property type="term" value="P:negative regulation of DNA-templated transcription"/>
    <property type="evidence" value="ECO:0007669"/>
    <property type="project" value="TreeGrafter"/>
</dbReference>
<evidence type="ECO:0000256" key="3">
    <source>
        <dbReference type="ARBA" id="ARBA00023163"/>
    </source>
</evidence>
<evidence type="ECO:0000313" key="6">
    <source>
        <dbReference type="EMBL" id="TBL78539.1"/>
    </source>
</evidence>
<dbReference type="SUPFAM" id="SSF55781">
    <property type="entry name" value="GAF domain-like"/>
    <property type="match status" value="1"/>
</dbReference>